<accession>A0ACC1CNL8</accession>
<reference evidence="1 2" key="1">
    <citation type="journal article" date="2021" name="Front. Genet.">
        <title>Chromosome-Level Genome Assembly Reveals Significant Gene Expansion in the Toll and IMD Signaling Pathways of Dendrolimus kikuchii.</title>
        <authorList>
            <person name="Zhou J."/>
            <person name="Wu P."/>
            <person name="Xiong Z."/>
            <person name="Liu N."/>
            <person name="Zhao N."/>
            <person name="Ji M."/>
            <person name="Qiu Y."/>
            <person name="Yang B."/>
        </authorList>
    </citation>
    <scope>NUCLEOTIDE SEQUENCE [LARGE SCALE GENOMIC DNA]</scope>
    <source>
        <strain evidence="1">Ann1</strain>
    </source>
</reference>
<proteinExistence type="predicted"/>
<dbReference type="Proteomes" id="UP000824533">
    <property type="component" value="Linkage Group LG20"/>
</dbReference>
<name>A0ACC1CNL8_9NEOP</name>
<protein>
    <submittedName>
        <fullName evidence="1">Uncharacterized protein</fullName>
    </submittedName>
</protein>
<organism evidence="1 2">
    <name type="scientific">Dendrolimus kikuchii</name>
    <dbReference type="NCBI Taxonomy" id="765133"/>
    <lineage>
        <taxon>Eukaryota</taxon>
        <taxon>Metazoa</taxon>
        <taxon>Ecdysozoa</taxon>
        <taxon>Arthropoda</taxon>
        <taxon>Hexapoda</taxon>
        <taxon>Insecta</taxon>
        <taxon>Pterygota</taxon>
        <taxon>Neoptera</taxon>
        <taxon>Endopterygota</taxon>
        <taxon>Lepidoptera</taxon>
        <taxon>Glossata</taxon>
        <taxon>Ditrysia</taxon>
        <taxon>Bombycoidea</taxon>
        <taxon>Lasiocampidae</taxon>
        <taxon>Dendrolimus</taxon>
    </lineage>
</organism>
<evidence type="ECO:0000313" key="2">
    <source>
        <dbReference type="Proteomes" id="UP000824533"/>
    </source>
</evidence>
<gene>
    <name evidence="1" type="ORF">K1T71_011180</name>
</gene>
<sequence length="708" mass="81645">MADIYRQLALLLDHPKETLITPKGEENAVFQLPETYLPAEYAANGVELNNRFGDEATEKIKVKELSKLPQISKAMEMPRDVDFSLFLPKHQEWSNEVIKAMLDVPQNQLEDFKSTCAYARSNLNPQLFNYCYSIALLHRPDTQKVRVNSLAELFPEKFINSQVFSPARESAAVIPSNVPRIPIIIPRDYTASDLDEEHRVAYWREDIGINLHHWHWHLIFPFTAPDRAIVAKDRRGEIFYYAHQQIIARFNCERLCNSLQRVKKFNNWREPIPEAYFPKLDSLTSARGWAPRQANMSWQDLNRPVDGLVITIDQMEKWRRNIDDAIASGKVILPDGKTQDLDIDILSNLLESNILSLNRELYGSIHNNGHSFAAYMHDPEHKYLESFSIMGDEATTLRDPFFFRWHGWIDDVFHRHKESPHVPRYTRDQLSNPGVQIVSIAIESATGQTNTLNTFWMTSDVDLSRGLDFSDRGPVYARFTHLNHRPFGYVIKVINTGSARRTTVRIFMAPKFDESNRNWILSDQRKMFIEMDRFQIPLSAGENTITRQSTDSTLTIPFSQTFRDLSVQGSQPRREELEGFNFCGCGWPQHMLVPKGTEGGAVYQLFVMLSNYDFDSVDDPKAGIKLSCVEASSFCGLKDRLYPDRRAMGYPFDRPTNYARTIEELLTSCMGLQEITIRHQNITEPNPRNNSKSILNILTKDNVWLIGR</sequence>
<keyword evidence="2" id="KW-1185">Reference proteome</keyword>
<evidence type="ECO:0000313" key="1">
    <source>
        <dbReference type="EMBL" id="KAJ0173004.1"/>
    </source>
</evidence>
<comment type="caution">
    <text evidence="1">The sequence shown here is derived from an EMBL/GenBank/DDBJ whole genome shotgun (WGS) entry which is preliminary data.</text>
</comment>
<dbReference type="EMBL" id="CM034406">
    <property type="protein sequence ID" value="KAJ0173004.1"/>
    <property type="molecule type" value="Genomic_DNA"/>
</dbReference>